<keyword evidence="6 7" id="KW-0472">Membrane</keyword>
<dbReference type="InterPro" id="IPR000515">
    <property type="entry name" value="MetI-like"/>
</dbReference>
<keyword evidence="4 7" id="KW-0812">Transmembrane</keyword>
<dbReference type="STRING" id="297318.BK138_02345"/>
<dbReference type="PROSITE" id="PS50928">
    <property type="entry name" value="ABC_TM1"/>
    <property type="match status" value="1"/>
</dbReference>
<evidence type="ECO:0000256" key="3">
    <source>
        <dbReference type="ARBA" id="ARBA00022475"/>
    </source>
</evidence>
<evidence type="ECO:0000313" key="9">
    <source>
        <dbReference type="EMBL" id="OMF57467.1"/>
    </source>
</evidence>
<gene>
    <name evidence="9" type="ORF">BK138_02345</name>
</gene>
<evidence type="ECO:0000313" key="10">
    <source>
        <dbReference type="Proteomes" id="UP000187172"/>
    </source>
</evidence>
<dbReference type="Proteomes" id="UP000187172">
    <property type="component" value="Unassembled WGS sequence"/>
</dbReference>
<sequence>MSQGFIDFWQTMYRNKKAFSGMIILAIFIFMAIFGPMMASLDMTVNFDGRYKSPSFAHWLGTDYGGRDTFLQLVYGSRDVLSIGLFAALFTLVLGFVIGAVSGFVGGKTDTVLMFITNLFLTVPSFPVLMIVAALVQIKNPVMFSFILAAWSWAPLARAIRSQLLSLKNREFIIACRIMGLKTPYILFREILPNLTPYLAINFIMAAQGAIVASVGLMMLGLAPYSPTNWGMMIQLAVQNTGGIFNPKGYIYLISPIMCLGLFQMACIFFSNGLEEALNPRLRS</sequence>
<keyword evidence="2 7" id="KW-0813">Transport</keyword>
<evidence type="ECO:0000256" key="2">
    <source>
        <dbReference type="ARBA" id="ARBA00022448"/>
    </source>
</evidence>
<dbReference type="InterPro" id="IPR050366">
    <property type="entry name" value="BP-dependent_transpt_permease"/>
</dbReference>
<keyword evidence="10" id="KW-1185">Reference proteome</keyword>
<dbReference type="InterPro" id="IPR035906">
    <property type="entry name" value="MetI-like_sf"/>
</dbReference>
<evidence type="ECO:0000256" key="4">
    <source>
        <dbReference type="ARBA" id="ARBA00022692"/>
    </source>
</evidence>
<feature type="transmembrane region" description="Helical" evidence="7">
    <location>
        <begin position="112"/>
        <end position="136"/>
    </location>
</feature>
<comment type="subcellular location">
    <subcellularLocation>
        <location evidence="1 7">Cell membrane</location>
        <topology evidence="1 7">Multi-pass membrane protein</topology>
    </subcellularLocation>
</comment>
<dbReference type="SUPFAM" id="SSF161098">
    <property type="entry name" value="MetI-like"/>
    <property type="match status" value="1"/>
</dbReference>
<comment type="caution">
    <text evidence="9">The sequence shown here is derived from an EMBL/GenBank/DDBJ whole genome shotgun (WGS) entry which is preliminary data.</text>
</comment>
<dbReference type="CDD" id="cd06261">
    <property type="entry name" value="TM_PBP2"/>
    <property type="match status" value="1"/>
</dbReference>
<dbReference type="GO" id="GO:0005886">
    <property type="term" value="C:plasma membrane"/>
    <property type="evidence" value="ECO:0007669"/>
    <property type="project" value="UniProtKB-SubCell"/>
</dbReference>
<dbReference type="PANTHER" id="PTHR43386:SF1">
    <property type="entry name" value="D,D-DIPEPTIDE TRANSPORT SYSTEM PERMEASE PROTEIN DDPC-RELATED"/>
    <property type="match status" value="1"/>
</dbReference>
<feature type="transmembrane region" description="Helical" evidence="7">
    <location>
        <begin position="80"/>
        <end position="105"/>
    </location>
</feature>
<dbReference type="Gene3D" id="1.10.3720.10">
    <property type="entry name" value="MetI-like"/>
    <property type="match status" value="1"/>
</dbReference>
<dbReference type="RefSeq" id="WP_076165305.1">
    <property type="nucleotide sequence ID" value="NZ_MRTP01000001.1"/>
</dbReference>
<name>A0A1R1F089_9BACL</name>
<feature type="transmembrane region" description="Helical" evidence="7">
    <location>
        <begin position="21"/>
        <end position="41"/>
    </location>
</feature>
<comment type="similarity">
    <text evidence="7">Belongs to the binding-protein-dependent transport system permease family.</text>
</comment>
<feature type="domain" description="ABC transmembrane type-1" evidence="8">
    <location>
        <begin position="81"/>
        <end position="263"/>
    </location>
</feature>
<dbReference type="EMBL" id="MRTP01000001">
    <property type="protein sequence ID" value="OMF57467.1"/>
    <property type="molecule type" value="Genomic_DNA"/>
</dbReference>
<dbReference type="InterPro" id="IPR025966">
    <property type="entry name" value="OppC_N"/>
</dbReference>
<feature type="transmembrane region" description="Helical" evidence="7">
    <location>
        <begin position="250"/>
        <end position="274"/>
    </location>
</feature>
<organism evidence="9 10">
    <name type="scientific">Paenibacillus rhizosphaerae</name>
    <dbReference type="NCBI Taxonomy" id="297318"/>
    <lineage>
        <taxon>Bacteria</taxon>
        <taxon>Bacillati</taxon>
        <taxon>Bacillota</taxon>
        <taxon>Bacilli</taxon>
        <taxon>Bacillales</taxon>
        <taxon>Paenibacillaceae</taxon>
        <taxon>Paenibacillus</taxon>
    </lineage>
</organism>
<evidence type="ECO:0000256" key="7">
    <source>
        <dbReference type="RuleBase" id="RU363032"/>
    </source>
</evidence>
<protein>
    <submittedName>
        <fullName evidence="9">Peptide ABC transporter permease</fullName>
    </submittedName>
</protein>
<feature type="transmembrane region" description="Helical" evidence="7">
    <location>
        <begin position="199"/>
        <end position="223"/>
    </location>
</feature>
<evidence type="ECO:0000256" key="5">
    <source>
        <dbReference type="ARBA" id="ARBA00022989"/>
    </source>
</evidence>
<evidence type="ECO:0000256" key="6">
    <source>
        <dbReference type="ARBA" id="ARBA00023136"/>
    </source>
</evidence>
<evidence type="ECO:0000259" key="8">
    <source>
        <dbReference type="PROSITE" id="PS50928"/>
    </source>
</evidence>
<dbReference type="Pfam" id="PF00528">
    <property type="entry name" value="BPD_transp_1"/>
    <property type="match status" value="1"/>
</dbReference>
<dbReference type="PANTHER" id="PTHR43386">
    <property type="entry name" value="OLIGOPEPTIDE TRANSPORT SYSTEM PERMEASE PROTEIN APPC"/>
    <property type="match status" value="1"/>
</dbReference>
<reference evidence="9 10" key="1">
    <citation type="submission" date="2016-11" db="EMBL/GenBank/DDBJ databases">
        <title>Paenibacillus species isolates.</title>
        <authorList>
            <person name="Beno S.M."/>
        </authorList>
    </citation>
    <scope>NUCLEOTIDE SEQUENCE [LARGE SCALE GENOMIC DNA]</scope>
    <source>
        <strain evidence="9 10">FSL R5-0378</strain>
    </source>
</reference>
<feature type="transmembrane region" description="Helical" evidence="7">
    <location>
        <begin position="142"/>
        <end position="160"/>
    </location>
</feature>
<accession>A0A1R1F089</accession>
<proteinExistence type="inferred from homology"/>
<dbReference type="AlphaFoldDB" id="A0A1R1F089"/>
<keyword evidence="5 7" id="KW-1133">Transmembrane helix</keyword>
<evidence type="ECO:0000256" key="1">
    <source>
        <dbReference type="ARBA" id="ARBA00004651"/>
    </source>
</evidence>
<dbReference type="GO" id="GO:0055085">
    <property type="term" value="P:transmembrane transport"/>
    <property type="evidence" value="ECO:0007669"/>
    <property type="project" value="InterPro"/>
</dbReference>
<keyword evidence="3" id="KW-1003">Cell membrane</keyword>
<dbReference type="Pfam" id="PF12911">
    <property type="entry name" value="OppC_N"/>
    <property type="match status" value="1"/>
</dbReference>